<reference evidence="9 10" key="1">
    <citation type="submission" date="2018-03" db="EMBL/GenBank/DDBJ databases">
        <title>Genomic Encyclopedia of Archaeal and Bacterial Type Strains, Phase II (KMG-II): from individual species to whole genera.</title>
        <authorList>
            <person name="Goeker M."/>
        </authorList>
    </citation>
    <scope>NUCLEOTIDE SEQUENCE [LARGE SCALE GENOMIC DNA]</scope>
    <source>
        <strain evidence="9 10">DSM 45312</strain>
    </source>
</reference>
<evidence type="ECO:0000256" key="2">
    <source>
        <dbReference type="ARBA" id="ARBA00022475"/>
    </source>
</evidence>
<proteinExistence type="predicted"/>
<evidence type="ECO:0000313" key="9">
    <source>
        <dbReference type="EMBL" id="PSK99469.1"/>
    </source>
</evidence>
<feature type="region of interest" description="Disordered" evidence="6">
    <location>
        <begin position="1"/>
        <end position="33"/>
    </location>
</feature>
<feature type="domain" description="DUF202" evidence="8">
    <location>
        <begin position="35"/>
        <end position="102"/>
    </location>
</feature>
<feature type="transmembrane region" description="Helical" evidence="7">
    <location>
        <begin position="77"/>
        <end position="97"/>
    </location>
</feature>
<evidence type="ECO:0000256" key="7">
    <source>
        <dbReference type="SAM" id="Phobius"/>
    </source>
</evidence>
<keyword evidence="3 7" id="KW-0812">Transmembrane</keyword>
<evidence type="ECO:0000256" key="6">
    <source>
        <dbReference type="SAM" id="MobiDB-lite"/>
    </source>
</evidence>
<organism evidence="9 10">
    <name type="scientific">Murinocardiopsis flavida</name>
    <dbReference type="NCBI Taxonomy" id="645275"/>
    <lineage>
        <taxon>Bacteria</taxon>
        <taxon>Bacillati</taxon>
        <taxon>Actinomycetota</taxon>
        <taxon>Actinomycetes</taxon>
        <taxon>Streptosporangiales</taxon>
        <taxon>Nocardiopsidaceae</taxon>
        <taxon>Murinocardiopsis</taxon>
    </lineage>
</organism>
<dbReference type="Proteomes" id="UP000240542">
    <property type="component" value="Unassembled WGS sequence"/>
</dbReference>
<dbReference type="PANTHER" id="PTHR34187:SF2">
    <property type="entry name" value="DUF202 DOMAIN-CONTAINING PROTEIN"/>
    <property type="match status" value="1"/>
</dbReference>
<dbReference type="Pfam" id="PF02656">
    <property type="entry name" value="DUF202"/>
    <property type="match status" value="1"/>
</dbReference>
<evidence type="ECO:0000256" key="3">
    <source>
        <dbReference type="ARBA" id="ARBA00022692"/>
    </source>
</evidence>
<keyword evidence="5 7" id="KW-0472">Membrane</keyword>
<keyword evidence="10" id="KW-1185">Reference proteome</keyword>
<evidence type="ECO:0000256" key="4">
    <source>
        <dbReference type="ARBA" id="ARBA00022989"/>
    </source>
</evidence>
<dbReference type="EMBL" id="PYGA01000003">
    <property type="protein sequence ID" value="PSK99469.1"/>
    <property type="molecule type" value="Genomic_DNA"/>
</dbReference>
<dbReference type="OrthoDB" id="582337at2"/>
<dbReference type="RefSeq" id="WP_106581872.1">
    <property type="nucleotide sequence ID" value="NZ_PYGA01000003.1"/>
</dbReference>
<keyword evidence="4 7" id="KW-1133">Transmembrane helix</keyword>
<dbReference type="PANTHER" id="PTHR34187">
    <property type="entry name" value="FGR18P"/>
    <property type="match status" value="1"/>
</dbReference>
<gene>
    <name evidence="9" type="ORF">CLV63_103194</name>
</gene>
<evidence type="ECO:0000256" key="5">
    <source>
        <dbReference type="ARBA" id="ARBA00023136"/>
    </source>
</evidence>
<protein>
    <submittedName>
        <fullName evidence="9">Putative membrane protein</fullName>
    </submittedName>
</protein>
<feature type="transmembrane region" description="Helical" evidence="7">
    <location>
        <begin position="44"/>
        <end position="65"/>
    </location>
</feature>
<sequence length="136" mass="14633">MSTIMPSEQGPGAGDEEPDSAEPRSGRPGTEPDYRFTLANERTFLAWIRTALALIAGAVAVLHLVPLQWSTGPRLTVGLALTALAMVITVYAPVRWLRVQHAMRRDRPLTTSALPLVTTVGVALVCIAVLAGNFWT</sequence>
<evidence type="ECO:0000313" key="10">
    <source>
        <dbReference type="Proteomes" id="UP000240542"/>
    </source>
</evidence>
<evidence type="ECO:0000259" key="8">
    <source>
        <dbReference type="Pfam" id="PF02656"/>
    </source>
</evidence>
<dbReference type="InterPro" id="IPR003807">
    <property type="entry name" value="DUF202"/>
</dbReference>
<feature type="transmembrane region" description="Helical" evidence="7">
    <location>
        <begin position="109"/>
        <end position="135"/>
    </location>
</feature>
<accession>A0A2P8DQG9</accession>
<dbReference type="InterPro" id="IPR052053">
    <property type="entry name" value="IM_YidH-like"/>
</dbReference>
<keyword evidence="2" id="KW-1003">Cell membrane</keyword>
<comment type="caution">
    <text evidence="9">The sequence shown here is derived from an EMBL/GenBank/DDBJ whole genome shotgun (WGS) entry which is preliminary data.</text>
</comment>
<name>A0A2P8DQG9_9ACTN</name>
<evidence type="ECO:0000256" key="1">
    <source>
        <dbReference type="ARBA" id="ARBA00004651"/>
    </source>
</evidence>
<feature type="compositionally biased region" description="Basic and acidic residues" evidence="6">
    <location>
        <begin position="21"/>
        <end position="33"/>
    </location>
</feature>
<comment type="subcellular location">
    <subcellularLocation>
        <location evidence="1">Cell membrane</location>
        <topology evidence="1">Multi-pass membrane protein</topology>
    </subcellularLocation>
</comment>
<dbReference type="GO" id="GO:0005886">
    <property type="term" value="C:plasma membrane"/>
    <property type="evidence" value="ECO:0007669"/>
    <property type="project" value="UniProtKB-SubCell"/>
</dbReference>
<dbReference type="AlphaFoldDB" id="A0A2P8DQG9"/>